<keyword evidence="5 12" id="KW-0418">Kinase</keyword>
<evidence type="ECO:0000256" key="7">
    <source>
        <dbReference type="ARBA" id="ARBA00023054"/>
    </source>
</evidence>
<dbReference type="GO" id="GO:0004674">
    <property type="term" value="F:protein serine/threonine kinase activity"/>
    <property type="evidence" value="ECO:0007669"/>
    <property type="project" value="UniProtKB-KW"/>
</dbReference>
<dbReference type="Pfam" id="PF15796">
    <property type="entry name" value="KELK"/>
    <property type="match status" value="1"/>
</dbReference>
<evidence type="ECO:0000256" key="8">
    <source>
        <dbReference type="ARBA" id="ARBA00047899"/>
    </source>
</evidence>
<reference evidence="12 13" key="1">
    <citation type="journal article" date="2019" name="PLoS Biol.">
        <title>Sex chromosomes control vertical transmission of feminizing Wolbachia symbionts in an isopod.</title>
        <authorList>
            <person name="Becking T."/>
            <person name="Chebbi M.A."/>
            <person name="Giraud I."/>
            <person name="Moumen B."/>
            <person name="Laverre T."/>
            <person name="Caubet Y."/>
            <person name="Peccoud J."/>
            <person name="Gilbert C."/>
            <person name="Cordaux R."/>
        </authorList>
    </citation>
    <scope>NUCLEOTIDE SEQUENCE [LARGE SCALE GENOMIC DNA]</scope>
    <source>
        <strain evidence="12">ANa2</strain>
        <tissue evidence="12">Whole body excluding digestive tract and cuticle</tissue>
    </source>
</reference>
<gene>
    <name evidence="12" type="primary">Cdc42bpa</name>
    <name evidence="12" type="ORF">Anas_03242</name>
</gene>
<dbReference type="AlphaFoldDB" id="A0A5N5T2Y3"/>
<feature type="coiled-coil region" evidence="10">
    <location>
        <begin position="180"/>
        <end position="549"/>
    </location>
</feature>
<dbReference type="PROSITE" id="PS51285">
    <property type="entry name" value="AGC_KINASE_CTER"/>
    <property type="match status" value="1"/>
</dbReference>
<dbReference type="Pfam" id="PF00433">
    <property type="entry name" value="Pkinase_C"/>
    <property type="match status" value="1"/>
</dbReference>
<dbReference type="InterPro" id="IPR000961">
    <property type="entry name" value="AGC-kinase_C"/>
</dbReference>
<organism evidence="12 13">
    <name type="scientific">Armadillidium nasatum</name>
    <dbReference type="NCBI Taxonomy" id="96803"/>
    <lineage>
        <taxon>Eukaryota</taxon>
        <taxon>Metazoa</taxon>
        <taxon>Ecdysozoa</taxon>
        <taxon>Arthropoda</taxon>
        <taxon>Crustacea</taxon>
        <taxon>Multicrustacea</taxon>
        <taxon>Malacostraca</taxon>
        <taxon>Eumalacostraca</taxon>
        <taxon>Peracarida</taxon>
        <taxon>Isopoda</taxon>
        <taxon>Oniscidea</taxon>
        <taxon>Crinocheta</taxon>
        <taxon>Armadillidiidae</taxon>
        <taxon>Armadillidium</taxon>
    </lineage>
</organism>
<dbReference type="OrthoDB" id="6764942at2759"/>
<keyword evidence="6" id="KW-0067">ATP-binding</keyword>
<evidence type="ECO:0000256" key="2">
    <source>
        <dbReference type="ARBA" id="ARBA00022527"/>
    </source>
</evidence>
<proteinExistence type="predicted"/>
<dbReference type="InterPro" id="IPR011009">
    <property type="entry name" value="Kinase-like_dom_sf"/>
</dbReference>
<evidence type="ECO:0000313" key="13">
    <source>
        <dbReference type="Proteomes" id="UP000326759"/>
    </source>
</evidence>
<dbReference type="InterPro" id="IPR017892">
    <property type="entry name" value="Pkinase_C"/>
</dbReference>
<keyword evidence="4" id="KW-0547">Nucleotide-binding</keyword>
<protein>
    <recommendedName>
        <fullName evidence="1">non-specific serine/threonine protein kinase</fullName>
        <ecNumber evidence="1">2.7.11.1</ecNumber>
    </recommendedName>
</protein>
<sequence length="563" mass="64867">MDKEGMGGNAIGGPLEFVCTKCSTGKHHFMPESLVETYGKIMNHKNCFDFPTDLGYDVSEDAKDLMRHLICSSEYRLGKNGIEDFKNHPWFAGVDWFSLRDSKAPYIPEVSSPTDTSNFDVDDTEVRPNQDASCPPPANSAFSTLHLPFVGFTFTQGSNISDKGCLYKLSKTAVISGSNNIENEKKLRSLEKENIELIKKMALLGAQDKLDGGAEQLKKLNDQIQTLTKQNKELSLELTVAKRAENDIDKETENKIKELERINKNLIQEKENLAKEIVDNQEKLNLQAKEVQDALSQRKLAMSEYSEVSDKLTELRNQKQKLSRQVRDKEEELDNALQKIDTLRQDLRKAEKLRRELEGCVEKADEDAVKERKLRERMEEYTKGIESELEKIQDRPQGRSGSISSIDSNQEITRLKTECDRLIVEHEEKAQQLTMRHSHEMVALKDQLTELENFKTRLQNELNVANKKVDQLRSELEKRSEEQEDSVSDIKRRHDRERQMLVDDNKKLLSDVDKLKENLEKLQCERKGLEEEYSDLRSKKESIAQWEAQITEIIQWVSDEKDA</sequence>
<dbReference type="GO" id="GO:0005524">
    <property type="term" value="F:ATP binding"/>
    <property type="evidence" value="ECO:0007669"/>
    <property type="project" value="UniProtKB-KW"/>
</dbReference>
<evidence type="ECO:0000313" key="12">
    <source>
        <dbReference type="EMBL" id="KAB7500874.1"/>
    </source>
</evidence>
<name>A0A5N5T2Y3_9CRUS</name>
<comment type="caution">
    <text evidence="12">The sequence shown here is derived from an EMBL/GenBank/DDBJ whole genome shotgun (WGS) entry which is preliminary data.</text>
</comment>
<evidence type="ECO:0000256" key="9">
    <source>
        <dbReference type="ARBA" id="ARBA00048679"/>
    </source>
</evidence>
<dbReference type="GO" id="GO:0005737">
    <property type="term" value="C:cytoplasm"/>
    <property type="evidence" value="ECO:0007669"/>
    <property type="project" value="TreeGrafter"/>
</dbReference>
<evidence type="ECO:0000256" key="3">
    <source>
        <dbReference type="ARBA" id="ARBA00022679"/>
    </source>
</evidence>
<dbReference type="Gene3D" id="1.10.510.10">
    <property type="entry name" value="Transferase(Phosphotransferase) domain 1"/>
    <property type="match status" value="1"/>
</dbReference>
<dbReference type="GO" id="GO:0005856">
    <property type="term" value="C:cytoskeleton"/>
    <property type="evidence" value="ECO:0007669"/>
    <property type="project" value="TreeGrafter"/>
</dbReference>
<dbReference type="SUPFAM" id="SSF56112">
    <property type="entry name" value="Protein kinase-like (PK-like)"/>
    <property type="match status" value="1"/>
</dbReference>
<keyword evidence="2" id="KW-0723">Serine/threonine-protein kinase</keyword>
<dbReference type="Proteomes" id="UP000326759">
    <property type="component" value="Unassembled WGS sequence"/>
</dbReference>
<dbReference type="GO" id="GO:0031032">
    <property type="term" value="P:actomyosin structure organization"/>
    <property type="evidence" value="ECO:0007669"/>
    <property type="project" value="TreeGrafter"/>
</dbReference>
<comment type="catalytic activity">
    <reaction evidence="8">
        <text>L-threonyl-[protein] + ATP = O-phospho-L-threonyl-[protein] + ADP + H(+)</text>
        <dbReference type="Rhea" id="RHEA:46608"/>
        <dbReference type="Rhea" id="RHEA-COMP:11060"/>
        <dbReference type="Rhea" id="RHEA-COMP:11605"/>
        <dbReference type="ChEBI" id="CHEBI:15378"/>
        <dbReference type="ChEBI" id="CHEBI:30013"/>
        <dbReference type="ChEBI" id="CHEBI:30616"/>
        <dbReference type="ChEBI" id="CHEBI:61977"/>
        <dbReference type="ChEBI" id="CHEBI:456216"/>
        <dbReference type="EC" id="2.7.11.1"/>
    </reaction>
</comment>
<evidence type="ECO:0000256" key="5">
    <source>
        <dbReference type="ARBA" id="ARBA00022777"/>
    </source>
</evidence>
<evidence type="ECO:0000259" key="11">
    <source>
        <dbReference type="PROSITE" id="PS51285"/>
    </source>
</evidence>
<keyword evidence="3" id="KW-0808">Transferase</keyword>
<dbReference type="SMART" id="SM00133">
    <property type="entry name" value="S_TK_X"/>
    <property type="match status" value="1"/>
</dbReference>
<dbReference type="InterPro" id="IPR031597">
    <property type="entry name" value="KELK"/>
</dbReference>
<dbReference type="EC" id="2.7.11.1" evidence="1"/>
<keyword evidence="7 10" id="KW-0175">Coiled coil</keyword>
<dbReference type="EMBL" id="SEYY01012343">
    <property type="protein sequence ID" value="KAB7500874.1"/>
    <property type="molecule type" value="Genomic_DNA"/>
</dbReference>
<evidence type="ECO:0000256" key="10">
    <source>
        <dbReference type="SAM" id="Coils"/>
    </source>
</evidence>
<accession>A0A5N5T2Y3</accession>
<dbReference type="PANTHER" id="PTHR22988">
    <property type="entry name" value="MYOTONIC DYSTROPHY S/T KINASE-RELATED"/>
    <property type="match status" value="1"/>
</dbReference>
<dbReference type="InterPro" id="IPR050839">
    <property type="entry name" value="Rho-assoc_Ser/Thr_Kinase"/>
</dbReference>
<dbReference type="PANTHER" id="PTHR22988:SF66">
    <property type="entry name" value="SERINE_THREONINE-PROTEIN KINASE GENGHIS KHAN"/>
    <property type="match status" value="1"/>
</dbReference>
<evidence type="ECO:0000256" key="1">
    <source>
        <dbReference type="ARBA" id="ARBA00012513"/>
    </source>
</evidence>
<feature type="domain" description="AGC-kinase C-terminal" evidence="11">
    <location>
        <begin position="92"/>
        <end position="164"/>
    </location>
</feature>
<keyword evidence="13" id="KW-1185">Reference proteome</keyword>
<evidence type="ECO:0000256" key="6">
    <source>
        <dbReference type="ARBA" id="ARBA00022840"/>
    </source>
</evidence>
<comment type="catalytic activity">
    <reaction evidence="9">
        <text>L-seryl-[protein] + ATP = O-phospho-L-seryl-[protein] + ADP + H(+)</text>
        <dbReference type="Rhea" id="RHEA:17989"/>
        <dbReference type="Rhea" id="RHEA-COMP:9863"/>
        <dbReference type="Rhea" id="RHEA-COMP:11604"/>
        <dbReference type="ChEBI" id="CHEBI:15378"/>
        <dbReference type="ChEBI" id="CHEBI:29999"/>
        <dbReference type="ChEBI" id="CHEBI:30616"/>
        <dbReference type="ChEBI" id="CHEBI:83421"/>
        <dbReference type="ChEBI" id="CHEBI:456216"/>
        <dbReference type="EC" id="2.7.11.1"/>
    </reaction>
</comment>
<evidence type="ECO:0000256" key="4">
    <source>
        <dbReference type="ARBA" id="ARBA00022741"/>
    </source>
</evidence>
<dbReference type="Gene3D" id="3.30.200.20">
    <property type="entry name" value="Phosphorylase Kinase, domain 1"/>
    <property type="match status" value="1"/>
</dbReference>